<comment type="pathway">
    <text evidence="2 9">Amino-acid biosynthesis; L-tryptophan biosynthesis; L-tryptophan from chorismate: step 3/5.</text>
</comment>
<evidence type="ECO:0000256" key="9">
    <source>
        <dbReference type="HAMAP-Rule" id="MF_00135"/>
    </source>
</evidence>
<dbReference type="GO" id="GO:0016853">
    <property type="term" value="F:isomerase activity"/>
    <property type="evidence" value="ECO:0007669"/>
    <property type="project" value="UniProtKB-KW"/>
</dbReference>
<dbReference type="HAMAP" id="MF_00135">
    <property type="entry name" value="PRAI"/>
    <property type="match status" value="1"/>
</dbReference>
<dbReference type="Pfam" id="PF00697">
    <property type="entry name" value="PRAI"/>
    <property type="match status" value="1"/>
</dbReference>
<keyword evidence="8 9" id="KW-0413">Isomerase</keyword>
<evidence type="ECO:0000256" key="5">
    <source>
        <dbReference type="ARBA" id="ARBA00022605"/>
    </source>
</evidence>
<keyword evidence="5 9" id="KW-0028">Amino-acid biosynthesis</keyword>
<dbReference type="EC" id="5.3.1.24" evidence="3 9"/>
<dbReference type="RefSeq" id="WP_377167228.1">
    <property type="nucleotide sequence ID" value="NZ_JBHSMQ010000004.1"/>
</dbReference>
<name>A0ABW0KT99_9BACT</name>
<sequence>MFPDPKRRSVKICGITQPQQAGVLFALGADAVGINLWPKSKRHMPLEVAVGGLQDVAGKNALVAVLVNPDAALLDAAVSSQLFQALQLHGDETPAEVERLMKRGVNVIKALQVRDEASLAQIGEFACDSILLDAYNPGTYGGGGHAFPWELAVRAREMFPQKQILLSGGLTPDNVKQAVEQTQPVAVDVASGVESLPGSKDLLQVARFIAEARDGWVKAAGDSAS</sequence>
<evidence type="ECO:0000256" key="8">
    <source>
        <dbReference type="ARBA" id="ARBA00023235"/>
    </source>
</evidence>
<comment type="caution">
    <text evidence="11">The sequence shown here is derived from an EMBL/GenBank/DDBJ whole genome shotgun (WGS) entry which is preliminary data.</text>
</comment>
<dbReference type="Proteomes" id="UP001596052">
    <property type="component" value="Unassembled WGS sequence"/>
</dbReference>
<comment type="similarity">
    <text evidence="9">Belongs to the TrpF family.</text>
</comment>
<keyword evidence="6 9" id="KW-0822">Tryptophan biosynthesis</keyword>
<dbReference type="Gene3D" id="3.20.20.70">
    <property type="entry name" value="Aldolase class I"/>
    <property type="match status" value="1"/>
</dbReference>
<evidence type="ECO:0000256" key="7">
    <source>
        <dbReference type="ARBA" id="ARBA00023141"/>
    </source>
</evidence>
<dbReference type="InterPro" id="IPR001240">
    <property type="entry name" value="PRAI_dom"/>
</dbReference>
<dbReference type="InterPro" id="IPR011060">
    <property type="entry name" value="RibuloseP-bd_barrel"/>
</dbReference>
<evidence type="ECO:0000256" key="1">
    <source>
        <dbReference type="ARBA" id="ARBA00001164"/>
    </source>
</evidence>
<dbReference type="EMBL" id="JBHSMQ010000004">
    <property type="protein sequence ID" value="MFC5455797.1"/>
    <property type="molecule type" value="Genomic_DNA"/>
</dbReference>
<evidence type="ECO:0000256" key="2">
    <source>
        <dbReference type="ARBA" id="ARBA00004664"/>
    </source>
</evidence>
<keyword evidence="12" id="KW-1185">Reference proteome</keyword>
<evidence type="ECO:0000313" key="11">
    <source>
        <dbReference type="EMBL" id="MFC5455797.1"/>
    </source>
</evidence>
<dbReference type="PANTHER" id="PTHR42894:SF1">
    <property type="entry name" value="N-(5'-PHOSPHORIBOSYL)ANTHRANILATE ISOMERASE"/>
    <property type="match status" value="1"/>
</dbReference>
<proteinExistence type="inferred from homology"/>
<dbReference type="InterPro" id="IPR013785">
    <property type="entry name" value="Aldolase_TIM"/>
</dbReference>
<evidence type="ECO:0000256" key="6">
    <source>
        <dbReference type="ARBA" id="ARBA00022822"/>
    </source>
</evidence>
<keyword evidence="7 9" id="KW-0057">Aromatic amino acid biosynthesis</keyword>
<evidence type="ECO:0000259" key="10">
    <source>
        <dbReference type="Pfam" id="PF00697"/>
    </source>
</evidence>
<evidence type="ECO:0000256" key="4">
    <source>
        <dbReference type="ARBA" id="ARBA00022272"/>
    </source>
</evidence>
<feature type="domain" description="N-(5'phosphoribosyl) anthranilate isomerase (PRAI)" evidence="10">
    <location>
        <begin position="10"/>
        <end position="209"/>
    </location>
</feature>
<accession>A0ABW0KT99</accession>
<evidence type="ECO:0000256" key="3">
    <source>
        <dbReference type="ARBA" id="ARBA00012572"/>
    </source>
</evidence>
<gene>
    <name evidence="9" type="primary">trpF</name>
    <name evidence="11" type="ORF">ACFQDI_13095</name>
</gene>
<dbReference type="InterPro" id="IPR044643">
    <property type="entry name" value="TrpF_fam"/>
</dbReference>
<dbReference type="SUPFAM" id="SSF51366">
    <property type="entry name" value="Ribulose-phoshate binding barrel"/>
    <property type="match status" value="1"/>
</dbReference>
<reference evidence="12" key="1">
    <citation type="journal article" date="2019" name="Int. J. Syst. Evol. Microbiol.">
        <title>The Global Catalogue of Microorganisms (GCM) 10K type strain sequencing project: providing services to taxonomists for standard genome sequencing and annotation.</title>
        <authorList>
            <consortium name="The Broad Institute Genomics Platform"/>
            <consortium name="The Broad Institute Genome Sequencing Center for Infectious Disease"/>
            <person name="Wu L."/>
            <person name="Ma J."/>
        </authorList>
    </citation>
    <scope>NUCLEOTIDE SEQUENCE [LARGE SCALE GENOMIC DNA]</scope>
    <source>
        <strain evidence="12">CGMCC 4.1469</strain>
    </source>
</reference>
<dbReference type="CDD" id="cd00405">
    <property type="entry name" value="PRAI"/>
    <property type="match status" value="1"/>
</dbReference>
<protein>
    <recommendedName>
        <fullName evidence="4 9">N-(5'-phosphoribosyl)anthranilate isomerase</fullName>
        <shortName evidence="9">PRAI</shortName>
        <ecNumber evidence="3 9">5.3.1.24</ecNumber>
    </recommendedName>
</protein>
<evidence type="ECO:0000313" key="12">
    <source>
        <dbReference type="Proteomes" id="UP001596052"/>
    </source>
</evidence>
<comment type="catalytic activity">
    <reaction evidence="1 9">
        <text>N-(5-phospho-beta-D-ribosyl)anthranilate = 1-(2-carboxyphenylamino)-1-deoxy-D-ribulose 5-phosphate</text>
        <dbReference type="Rhea" id="RHEA:21540"/>
        <dbReference type="ChEBI" id="CHEBI:18277"/>
        <dbReference type="ChEBI" id="CHEBI:58613"/>
        <dbReference type="EC" id="5.3.1.24"/>
    </reaction>
</comment>
<dbReference type="PANTHER" id="PTHR42894">
    <property type="entry name" value="N-(5'-PHOSPHORIBOSYL)ANTHRANILATE ISOMERASE"/>
    <property type="match status" value="1"/>
</dbReference>
<organism evidence="11 12">
    <name type="scientific">Prosthecobacter fluviatilis</name>
    <dbReference type="NCBI Taxonomy" id="445931"/>
    <lineage>
        <taxon>Bacteria</taxon>
        <taxon>Pseudomonadati</taxon>
        <taxon>Verrucomicrobiota</taxon>
        <taxon>Verrucomicrobiia</taxon>
        <taxon>Verrucomicrobiales</taxon>
        <taxon>Verrucomicrobiaceae</taxon>
        <taxon>Prosthecobacter</taxon>
    </lineage>
</organism>